<dbReference type="PROSITE" id="PS50112">
    <property type="entry name" value="PAS"/>
    <property type="match status" value="1"/>
</dbReference>
<keyword evidence="8" id="KW-1185">Reference proteome</keyword>
<dbReference type="InterPro" id="IPR050933">
    <property type="entry name" value="Circadian_TF"/>
</dbReference>
<dbReference type="InterPro" id="IPR035965">
    <property type="entry name" value="PAS-like_dom_sf"/>
</dbReference>
<accession>A0AAN9A5D0</accession>
<dbReference type="GO" id="GO:0003677">
    <property type="term" value="F:DNA binding"/>
    <property type="evidence" value="ECO:0007669"/>
    <property type="project" value="UniProtKB-KW"/>
</dbReference>
<name>A0AAN9A5D0_HALRR</name>
<keyword evidence="2" id="KW-0238">DNA-binding</keyword>
<dbReference type="InterPro" id="IPR000014">
    <property type="entry name" value="PAS"/>
</dbReference>
<dbReference type="GO" id="GO:0005634">
    <property type="term" value="C:nucleus"/>
    <property type="evidence" value="ECO:0007669"/>
    <property type="project" value="InterPro"/>
</dbReference>
<evidence type="ECO:0000256" key="3">
    <source>
        <dbReference type="ARBA" id="ARBA00023163"/>
    </source>
</evidence>
<proteinExistence type="predicted"/>
<dbReference type="GO" id="GO:0005667">
    <property type="term" value="C:transcription regulator complex"/>
    <property type="evidence" value="ECO:0007669"/>
    <property type="project" value="InterPro"/>
</dbReference>
<sequence length="363" mass="39080">MDRSEEEAHGSSHCCLVAIGRLQVTSTPDTSDLMGSNSQNEFISRHAMDGKFTFVDQRVMTVLGYSPQELLAKPCFDFFHPEDQTHMKESFDQVLKLKGQVMSVMYRFRGKNRDWVWLRTSAFAFLNPYTDDIEYIVCTNTAAKSVQSGSEMSGSSSEQQEISSVSSQYTTHQPGLEYSLQRQRELYPHMIQSHIHSSGRPSSTQGAYSGYEAGASPIASYSPSTPQGTPLPSQSTSSLSRITKSSSPPTTAQPTAWSNPHIRQGADGYTFSSNLSPSRSPSTPSYTALNTTTRSVPSYTSAAAAASSGMWQYSNLGTEGASAGPSISSGHPGASSGHPSGSAPGTQPEITDMFQILDQSGTA</sequence>
<feature type="non-terminal residue" evidence="7">
    <location>
        <position position="363"/>
    </location>
</feature>
<dbReference type="Proteomes" id="UP001381693">
    <property type="component" value="Unassembled WGS sequence"/>
</dbReference>
<evidence type="ECO:0000256" key="4">
    <source>
        <dbReference type="ARBA" id="ARBA00023242"/>
    </source>
</evidence>
<feature type="region of interest" description="Disordered" evidence="5">
    <location>
        <begin position="218"/>
        <end position="291"/>
    </location>
</feature>
<organism evidence="7 8">
    <name type="scientific">Halocaridina rubra</name>
    <name type="common">Hawaiian red shrimp</name>
    <dbReference type="NCBI Taxonomy" id="373956"/>
    <lineage>
        <taxon>Eukaryota</taxon>
        <taxon>Metazoa</taxon>
        <taxon>Ecdysozoa</taxon>
        <taxon>Arthropoda</taxon>
        <taxon>Crustacea</taxon>
        <taxon>Multicrustacea</taxon>
        <taxon>Malacostraca</taxon>
        <taxon>Eumalacostraca</taxon>
        <taxon>Eucarida</taxon>
        <taxon>Decapoda</taxon>
        <taxon>Pleocyemata</taxon>
        <taxon>Caridea</taxon>
        <taxon>Atyoidea</taxon>
        <taxon>Atyidae</taxon>
        <taxon>Halocaridina</taxon>
    </lineage>
</organism>
<evidence type="ECO:0000313" key="8">
    <source>
        <dbReference type="Proteomes" id="UP001381693"/>
    </source>
</evidence>
<feature type="compositionally biased region" description="Low complexity" evidence="5">
    <location>
        <begin position="272"/>
        <end position="285"/>
    </location>
</feature>
<dbReference type="NCBIfam" id="TIGR00229">
    <property type="entry name" value="sensory_box"/>
    <property type="match status" value="1"/>
</dbReference>
<feature type="compositionally biased region" description="Low complexity" evidence="5">
    <location>
        <begin position="320"/>
        <end position="345"/>
    </location>
</feature>
<evidence type="ECO:0000259" key="6">
    <source>
        <dbReference type="PROSITE" id="PS50112"/>
    </source>
</evidence>
<evidence type="ECO:0000313" key="7">
    <source>
        <dbReference type="EMBL" id="KAK7075593.1"/>
    </source>
</evidence>
<dbReference type="GO" id="GO:0003700">
    <property type="term" value="F:DNA-binding transcription factor activity"/>
    <property type="evidence" value="ECO:0007669"/>
    <property type="project" value="InterPro"/>
</dbReference>
<evidence type="ECO:0000256" key="5">
    <source>
        <dbReference type="SAM" id="MobiDB-lite"/>
    </source>
</evidence>
<dbReference type="InterPro" id="IPR001610">
    <property type="entry name" value="PAC"/>
</dbReference>
<feature type="compositionally biased region" description="Low complexity" evidence="5">
    <location>
        <begin position="147"/>
        <end position="168"/>
    </location>
</feature>
<dbReference type="SUPFAM" id="SSF55785">
    <property type="entry name" value="PYP-like sensor domain (PAS domain)"/>
    <property type="match status" value="1"/>
</dbReference>
<gene>
    <name evidence="7" type="ORF">SK128_028634</name>
</gene>
<protein>
    <recommendedName>
        <fullName evidence="6">PAS domain-containing protein</fullName>
    </recommendedName>
</protein>
<reference evidence="7 8" key="1">
    <citation type="submission" date="2023-11" db="EMBL/GenBank/DDBJ databases">
        <title>Halocaridina rubra genome assembly.</title>
        <authorList>
            <person name="Smith C."/>
        </authorList>
    </citation>
    <scope>NUCLEOTIDE SEQUENCE [LARGE SCALE GENOMIC DNA]</scope>
    <source>
        <strain evidence="7">EP-1</strain>
        <tissue evidence="7">Whole</tissue>
    </source>
</reference>
<keyword evidence="4" id="KW-0539">Nucleus</keyword>
<feature type="compositionally biased region" description="Low complexity" evidence="5">
    <location>
        <begin position="222"/>
        <end position="249"/>
    </location>
</feature>
<feature type="domain" description="PAS" evidence="6">
    <location>
        <begin position="49"/>
        <end position="98"/>
    </location>
</feature>
<feature type="region of interest" description="Disordered" evidence="5">
    <location>
        <begin position="319"/>
        <end position="363"/>
    </location>
</feature>
<keyword evidence="1" id="KW-0805">Transcription regulation</keyword>
<dbReference type="PRINTS" id="PR00785">
    <property type="entry name" value="NCTRNSLOCATR"/>
</dbReference>
<dbReference type="GO" id="GO:0005737">
    <property type="term" value="C:cytoplasm"/>
    <property type="evidence" value="ECO:0007669"/>
    <property type="project" value="InterPro"/>
</dbReference>
<dbReference type="Pfam" id="PF14598">
    <property type="entry name" value="PAS_11"/>
    <property type="match status" value="1"/>
</dbReference>
<feature type="region of interest" description="Disordered" evidence="5">
    <location>
        <begin position="147"/>
        <end position="170"/>
    </location>
</feature>
<dbReference type="InterPro" id="IPR001067">
    <property type="entry name" value="Nuc_translocat"/>
</dbReference>
<dbReference type="GO" id="GO:0045944">
    <property type="term" value="P:positive regulation of transcription by RNA polymerase II"/>
    <property type="evidence" value="ECO:0007669"/>
    <property type="project" value="UniProtKB-ARBA"/>
</dbReference>
<keyword evidence="3" id="KW-0804">Transcription</keyword>
<dbReference type="PANTHER" id="PTHR23042">
    <property type="entry name" value="CIRCADIAN PROTEIN CLOCK/ARNT/BMAL/PAS"/>
    <property type="match status" value="1"/>
</dbReference>
<comment type="caution">
    <text evidence="7">The sequence shown here is derived from an EMBL/GenBank/DDBJ whole genome shotgun (WGS) entry which is preliminary data.</text>
</comment>
<dbReference type="EMBL" id="JAXCGZ010010372">
    <property type="protein sequence ID" value="KAK7075593.1"/>
    <property type="molecule type" value="Genomic_DNA"/>
</dbReference>
<evidence type="ECO:0000256" key="2">
    <source>
        <dbReference type="ARBA" id="ARBA00023125"/>
    </source>
</evidence>
<evidence type="ECO:0000256" key="1">
    <source>
        <dbReference type="ARBA" id="ARBA00023015"/>
    </source>
</evidence>
<dbReference type="SMART" id="SM00086">
    <property type="entry name" value="PAC"/>
    <property type="match status" value="1"/>
</dbReference>
<dbReference type="SMART" id="SM00091">
    <property type="entry name" value="PAS"/>
    <property type="match status" value="1"/>
</dbReference>
<dbReference type="CDD" id="cd00130">
    <property type="entry name" value="PAS"/>
    <property type="match status" value="1"/>
</dbReference>
<dbReference type="AlphaFoldDB" id="A0AAN9A5D0"/>
<dbReference type="Gene3D" id="3.30.450.20">
    <property type="entry name" value="PAS domain"/>
    <property type="match status" value="1"/>
</dbReference>